<dbReference type="Pfam" id="PF04854">
    <property type="entry name" value="DUF624"/>
    <property type="match status" value="1"/>
</dbReference>
<evidence type="ECO:0000313" key="3">
    <source>
        <dbReference type="EMBL" id="GCE78301.1"/>
    </source>
</evidence>
<feature type="transmembrane region" description="Helical" evidence="2">
    <location>
        <begin position="186"/>
        <end position="209"/>
    </location>
</feature>
<feature type="compositionally biased region" description="Basic and acidic residues" evidence="1">
    <location>
        <begin position="1"/>
        <end position="10"/>
    </location>
</feature>
<dbReference type="Proteomes" id="UP000289954">
    <property type="component" value="Unassembled WGS sequence"/>
</dbReference>
<evidence type="ECO:0000313" key="4">
    <source>
        <dbReference type="Proteomes" id="UP000289954"/>
    </source>
</evidence>
<accession>A0A402DVX6</accession>
<evidence type="ECO:0000256" key="2">
    <source>
        <dbReference type="SAM" id="Phobius"/>
    </source>
</evidence>
<keyword evidence="2" id="KW-1133">Transmembrane helix</keyword>
<feature type="transmembrane region" description="Helical" evidence="2">
    <location>
        <begin position="151"/>
        <end position="174"/>
    </location>
</feature>
<comment type="caution">
    <text evidence="3">The sequence shown here is derived from an EMBL/GenBank/DDBJ whole genome shotgun (WGS) entry which is preliminary data.</text>
</comment>
<dbReference type="AlphaFoldDB" id="A0A402DVX6"/>
<proteinExistence type="predicted"/>
<feature type="transmembrane region" description="Helical" evidence="2">
    <location>
        <begin position="64"/>
        <end position="87"/>
    </location>
</feature>
<dbReference type="InterPro" id="IPR006938">
    <property type="entry name" value="DUF624"/>
</dbReference>
<evidence type="ECO:0008006" key="5">
    <source>
        <dbReference type="Google" id="ProtNLM"/>
    </source>
</evidence>
<name>A0A402DVX6_9CELL</name>
<sequence length="249" mass="26094">MPVDDRDVPARHAPPARPRGDGTAPTGTTGRAGDHPGTGGETDGQVGGWAGRVMGVLRVVTQVVGINALVLLGTLAGLVVLGLFPALDAGGRLLARLVAGEPSEHLWREFWSAYRSGWRRLNLLGAPAWPVGVLLYLDLAVVRFAQGPVSAVLTALVLALGAWFAVVVVTLVAVARRYDEPFGRTWRFVALFPLLSPGVSLGVLVVLAAVTVSVLALPVLGPLVGVALPLLATGWLVDHRLDQLDARTV</sequence>
<keyword evidence="4" id="KW-1185">Reference proteome</keyword>
<feature type="transmembrane region" description="Helical" evidence="2">
    <location>
        <begin position="121"/>
        <end position="145"/>
    </location>
</feature>
<keyword evidence="2" id="KW-0812">Transmembrane</keyword>
<feature type="compositionally biased region" description="Gly residues" evidence="1">
    <location>
        <begin position="36"/>
        <end position="45"/>
    </location>
</feature>
<evidence type="ECO:0000256" key="1">
    <source>
        <dbReference type="SAM" id="MobiDB-lite"/>
    </source>
</evidence>
<dbReference type="EMBL" id="BIMR01000364">
    <property type="protein sequence ID" value="GCE78301.1"/>
    <property type="molecule type" value="Genomic_DNA"/>
</dbReference>
<reference evidence="3 4" key="1">
    <citation type="submission" date="2019-01" db="EMBL/GenBank/DDBJ databases">
        <title>Draft genome sequence of Cellulomonas takizawaensis strain TKZ-21.</title>
        <authorList>
            <person name="Yamamura H."/>
            <person name="Hayashi T."/>
            <person name="Hamada M."/>
            <person name="Serisawa Y."/>
            <person name="Matsuyama K."/>
            <person name="Nakagawa Y."/>
            <person name="Otoguro M."/>
            <person name="Yanagida F."/>
            <person name="Hayakawa M."/>
        </authorList>
    </citation>
    <scope>NUCLEOTIDE SEQUENCE [LARGE SCALE GENOMIC DNA]</scope>
    <source>
        <strain evidence="3 4">NBRC12680</strain>
    </source>
</reference>
<feature type="compositionally biased region" description="Low complexity" evidence="1">
    <location>
        <begin position="21"/>
        <end position="31"/>
    </location>
</feature>
<organism evidence="3 4">
    <name type="scientific">Cellulomonas biazotea</name>
    <dbReference type="NCBI Taxonomy" id="1709"/>
    <lineage>
        <taxon>Bacteria</taxon>
        <taxon>Bacillati</taxon>
        <taxon>Actinomycetota</taxon>
        <taxon>Actinomycetes</taxon>
        <taxon>Micrococcales</taxon>
        <taxon>Cellulomonadaceae</taxon>
        <taxon>Cellulomonas</taxon>
    </lineage>
</organism>
<gene>
    <name evidence="3" type="ORF">CBZ_33570</name>
</gene>
<keyword evidence="2" id="KW-0472">Membrane</keyword>
<protein>
    <recommendedName>
        <fullName evidence="5">DUF624 domain-containing protein</fullName>
    </recommendedName>
</protein>
<feature type="transmembrane region" description="Helical" evidence="2">
    <location>
        <begin position="215"/>
        <end position="237"/>
    </location>
</feature>
<feature type="region of interest" description="Disordered" evidence="1">
    <location>
        <begin position="1"/>
        <end position="45"/>
    </location>
</feature>